<organism evidence="1 2">
    <name type="scientific">Xylanibacillus composti</name>
    <dbReference type="NCBI Taxonomy" id="1572762"/>
    <lineage>
        <taxon>Bacteria</taxon>
        <taxon>Bacillati</taxon>
        <taxon>Bacillota</taxon>
        <taxon>Bacilli</taxon>
        <taxon>Bacillales</taxon>
        <taxon>Paenibacillaceae</taxon>
        <taxon>Xylanibacillus</taxon>
    </lineage>
</organism>
<dbReference type="Proteomes" id="UP000677918">
    <property type="component" value="Unassembled WGS sequence"/>
</dbReference>
<evidence type="ECO:0000313" key="2">
    <source>
        <dbReference type="Proteomes" id="UP000677918"/>
    </source>
</evidence>
<proteinExistence type="predicted"/>
<accession>A0A8J4M2E9</accession>
<comment type="caution">
    <text evidence="1">The sequence shown here is derived from an EMBL/GenBank/DDBJ whole genome shotgun (WGS) entry which is preliminary data.</text>
</comment>
<keyword evidence="2" id="KW-1185">Reference proteome</keyword>
<reference evidence="1" key="1">
    <citation type="submission" date="2021-04" db="EMBL/GenBank/DDBJ databases">
        <title>Draft genome sequence of Xylanibacillus composti strain K13.</title>
        <authorList>
            <person name="Uke A."/>
            <person name="Chhe C."/>
            <person name="Baramee S."/>
            <person name="Kosugi A."/>
        </authorList>
    </citation>
    <scope>NUCLEOTIDE SEQUENCE</scope>
    <source>
        <strain evidence="1">K13</strain>
    </source>
</reference>
<dbReference type="EMBL" id="BOVK01000020">
    <property type="protein sequence ID" value="GIQ68857.1"/>
    <property type="molecule type" value="Genomic_DNA"/>
</dbReference>
<dbReference type="AlphaFoldDB" id="A0A8J4M2E9"/>
<name>A0A8J4M2E9_9BACL</name>
<gene>
    <name evidence="1" type="ORF">XYCOK13_16810</name>
</gene>
<sequence>MDTGITLLIWRERELIHNNPDTRDGMNHPSAEVELDDAELYSNIEYWTRQEMAMTQVPRQNVFESAEETEE</sequence>
<protein>
    <submittedName>
        <fullName evidence="1">Uncharacterized protein</fullName>
    </submittedName>
</protein>
<evidence type="ECO:0000313" key="1">
    <source>
        <dbReference type="EMBL" id="GIQ68857.1"/>
    </source>
</evidence>